<dbReference type="PROSITE" id="PS50977">
    <property type="entry name" value="HTH_TETR_2"/>
    <property type="match status" value="1"/>
</dbReference>
<dbReference type="InterPro" id="IPR039538">
    <property type="entry name" value="BetI_C"/>
</dbReference>
<dbReference type="InterPro" id="IPR009057">
    <property type="entry name" value="Homeodomain-like_sf"/>
</dbReference>
<dbReference type="SUPFAM" id="SSF48498">
    <property type="entry name" value="Tetracyclin repressor-like, C-terminal domain"/>
    <property type="match status" value="1"/>
</dbReference>
<dbReference type="EMBL" id="FOIE01000007">
    <property type="protein sequence ID" value="SET70074.1"/>
    <property type="molecule type" value="Genomic_DNA"/>
</dbReference>
<dbReference type="InterPro" id="IPR001647">
    <property type="entry name" value="HTH_TetR"/>
</dbReference>
<dbReference type="GO" id="GO:0000976">
    <property type="term" value="F:transcription cis-regulatory region binding"/>
    <property type="evidence" value="ECO:0007669"/>
    <property type="project" value="TreeGrafter"/>
</dbReference>
<organism evidence="7 8">
    <name type="scientific">Geodermatophilus poikilotrophus</name>
    <dbReference type="NCBI Taxonomy" id="1333667"/>
    <lineage>
        <taxon>Bacteria</taxon>
        <taxon>Bacillati</taxon>
        <taxon>Actinomycetota</taxon>
        <taxon>Actinomycetes</taxon>
        <taxon>Geodermatophilales</taxon>
        <taxon>Geodermatophilaceae</taxon>
        <taxon>Geodermatophilus</taxon>
    </lineage>
</organism>
<protein>
    <submittedName>
        <fullName evidence="7">DNA-binding transcriptional regulator YbjK</fullName>
    </submittedName>
</protein>
<evidence type="ECO:0000256" key="4">
    <source>
        <dbReference type="ARBA" id="ARBA00023163"/>
    </source>
</evidence>
<evidence type="ECO:0000256" key="2">
    <source>
        <dbReference type="ARBA" id="ARBA00023015"/>
    </source>
</evidence>
<evidence type="ECO:0000256" key="1">
    <source>
        <dbReference type="ARBA" id="ARBA00022491"/>
    </source>
</evidence>
<name>A0A1I0GJ67_9ACTN</name>
<evidence type="ECO:0000256" key="3">
    <source>
        <dbReference type="ARBA" id="ARBA00023125"/>
    </source>
</evidence>
<sequence length="214" mass="23184">MLPNAKVARLCYKPSVPKLVDAERRRRELAEAVWRVIRRDGVAAASVRAVAREAGTSMGALRHWFATQDELLHFAMTLVVERARARGQAAAAAGGPPAARLLRVLEETLPLDEERRAETEVWLALTARALVDPALAELRDRSAAELHAFCTQVVRALVDEGVARADLDVDLEGERLHAVVDGLAVHAVTRPSALPPARTREVLAAHLAALGDTP</sequence>
<feature type="DNA-binding region" description="H-T-H motif" evidence="5">
    <location>
        <begin position="46"/>
        <end position="65"/>
    </location>
</feature>
<dbReference type="PANTHER" id="PTHR30055">
    <property type="entry name" value="HTH-TYPE TRANSCRIPTIONAL REGULATOR RUTR"/>
    <property type="match status" value="1"/>
</dbReference>
<evidence type="ECO:0000313" key="8">
    <source>
        <dbReference type="Proteomes" id="UP000198507"/>
    </source>
</evidence>
<dbReference type="Gene3D" id="1.10.357.10">
    <property type="entry name" value="Tetracycline Repressor, domain 2"/>
    <property type="match status" value="1"/>
</dbReference>
<dbReference type="AlphaFoldDB" id="A0A1I0GJ67"/>
<dbReference type="InterPro" id="IPR050109">
    <property type="entry name" value="HTH-type_TetR-like_transc_reg"/>
</dbReference>
<dbReference type="Pfam" id="PF00440">
    <property type="entry name" value="TetR_N"/>
    <property type="match status" value="1"/>
</dbReference>
<gene>
    <name evidence="7" type="ORF">SAMN04488546_3268</name>
</gene>
<keyword evidence="8" id="KW-1185">Reference proteome</keyword>
<reference evidence="8" key="1">
    <citation type="submission" date="2016-10" db="EMBL/GenBank/DDBJ databases">
        <authorList>
            <person name="Varghese N."/>
            <person name="Submissions S."/>
        </authorList>
    </citation>
    <scope>NUCLEOTIDE SEQUENCE [LARGE SCALE GENOMIC DNA]</scope>
    <source>
        <strain evidence="8">DSM 44209</strain>
    </source>
</reference>
<dbReference type="SUPFAM" id="SSF46689">
    <property type="entry name" value="Homeodomain-like"/>
    <property type="match status" value="1"/>
</dbReference>
<dbReference type="InterPro" id="IPR036271">
    <property type="entry name" value="Tet_transcr_reg_TetR-rel_C_sf"/>
</dbReference>
<keyword evidence="3 5" id="KW-0238">DNA-binding</keyword>
<keyword evidence="2" id="KW-0805">Transcription regulation</keyword>
<dbReference type="Pfam" id="PF13977">
    <property type="entry name" value="TetR_C_6"/>
    <property type="match status" value="1"/>
</dbReference>
<feature type="domain" description="HTH tetR-type" evidence="6">
    <location>
        <begin position="23"/>
        <end position="83"/>
    </location>
</feature>
<proteinExistence type="predicted"/>
<accession>A0A1I0GJ67</accession>
<dbReference type="Proteomes" id="UP000198507">
    <property type="component" value="Unassembled WGS sequence"/>
</dbReference>
<evidence type="ECO:0000256" key="5">
    <source>
        <dbReference type="PROSITE-ProRule" id="PRU00335"/>
    </source>
</evidence>
<dbReference type="PANTHER" id="PTHR30055:SF234">
    <property type="entry name" value="HTH-TYPE TRANSCRIPTIONAL REGULATOR BETI"/>
    <property type="match status" value="1"/>
</dbReference>
<evidence type="ECO:0000259" key="6">
    <source>
        <dbReference type="PROSITE" id="PS50977"/>
    </source>
</evidence>
<keyword evidence="4" id="KW-0804">Transcription</keyword>
<evidence type="ECO:0000313" key="7">
    <source>
        <dbReference type="EMBL" id="SET70074.1"/>
    </source>
</evidence>
<keyword evidence="1" id="KW-0678">Repressor</keyword>
<dbReference type="GO" id="GO:0003700">
    <property type="term" value="F:DNA-binding transcription factor activity"/>
    <property type="evidence" value="ECO:0007669"/>
    <property type="project" value="TreeGrafter"/>
</dbReference>